<dbReference type="PANTHER" id="PTHR33320">
    <property type="entry name" value="METHIONYL-TRNA SYNTHETASE"/>
    <property type="match status" value="1"/>
</dbReference>
<dbReference type="Proteomes" id="UP000324897">
    <property type="component" value="Unassembled WGS sequence"/>
</dbReference>
<evidence type="ECO:0000313" key="1">
    <source>
        <dbReference type="EMBL" id="TVU04355.1"/>
    </source>
</evidence>
<reference evidence="2 3" key="1">
    <citation type="journal article" date="2019" name="Sci. Rep.">
        <title>A high-quality genome of Eragrostis curvula grass provides insights into Poaceae evolution and supports new strategies to enhance forage quality.</title>
        <authorList>
            <person name="Carballo J."/>
            <person name="Santos B.A.C.M."/>
            <person name="Zappacosta D."/>
            <person name="Garbus I."/>
            <person name="Selva J.P."/>
            <person name="Gallo C.A."/>
            <person name="Diaz A."/>
            <person name="Albertini E."/>
            <person name="Caccamo M."/>
            <person name="Echenique V."/>
        </authorList>
    </citation>
    <scope>NUCLEOTIDE SEQUENCE [LARGE SCALE GENOMIC DNA]</scope>
    <source>
        <strain evidence="3">cv. Victoria</strain>
        <tissue evidence="2">Leaf</tissue>
    </source>
</reference>
<dbReference type="PANTHER" id="PTHR33320:SF4">
    <property type="entry name" value="OS08G0230600 PROTEIN"/>
    <property type="match status" value="1"/>
</dbReference>
<protein>
    <submittedName>
        <fullName evidence="2">Uncharacterized protein</fullName>
    </submittedName>
</protein>
<dbReference type="OrthoDB" id="610577at2759"/>
<organism evidence="2 3">
    <name type="scientific">Eragrostis curvula</name>
    <name type="common">weeping love grass</name>
    <dbReference type="NCBI Taxonomy" id="38414"/>
    <lineage>
        <taxon>Eukaryota</taxon>
        <taxon>Viridiplantae</taxon>
        <taxon>Streptophyta</taxon>
        <taxon>Embryophyta</taxon>
        <taxon>Tracheophyta</taxon>
        <taxon>Spermatophyta</taxon>
        <taxon>Magnoliopsida</taxon>
        <taxon>Liliopsida</taxon>
        <taxon>Poales</taxon>
        <taxon>Poaceae</taxon>
        <taxon>PACMAD clade</taxon>
        <taxon>Chloridoideae</taxon>
        <taxon>Eragrostideae</taxon>
        <taxon>Eragrostidinae</taxon>
        <taxon>Eragrostis</taxon>
    </lineage>
</organism>
<proteinExistence type="predicted"/>
<dbReference type="Gramene" id="TVU42035">
    <property type="protein sequence ID" value="TVU42035"/>
    <property type="gene ID" value="EJB05_08418"/>
</dbReference>
<dbReference type="EMBL" id="RWGY01000005">
    <property type="protein sequence ID" value="TVU42035.1"/>
    <property type="molecule type" value="Genomic_DNA"/>
</dbReference>
<name>A0A5J9W2A2_9POAL</name>
<comment type="caution">
    <text evidence="2">The sequence shown here is derived from an EMBL/GenBank/DDBJ whole genome shotgun (WGS) entry which is preliminary data.</text>
</comment>
<accession>A0A5J9W2A2</accession>
<gene>
    <name evidence="2" type="ORF">EJB05_08418</name>
    <name evidence="1" type="ORF">EJB05_50066</name>
</gene>
<dbReference type="AlphaFoldDB" id="A0A5J9W2A2"/>
<evidence type="ECO:0000313" key="3">
    <source>
        <dbReference type="Proteomes" id="UP000324897"/>
    </source>
</evidence>
<dbReference type="EMBL" id="RWGY01000066">
    <property type="protein sequence ID" value="TVU04355.1"/>
    <property type="molecule type" value="Genomic_DNA"/>
</dbReference>
<dbReference type="Gramene" id="TVU04355">
    <property type="protein sequence ID" value="TVU04355"/>
    <property type="gene ID" value="EJB05_50066"/>
</dbReference>
<keyword evidence="3" id="KW-1185">Reference proteome</keyword>
<evidence type="ECO:0000313" key="2">
    <source>
        <dbReference type="EMBL" id="TVU42035.1"/>
    </source>
</evidence>
<feature type="non-terminal residue" evidence="2">
    <location>
        <position position="1"/>
    </location>
</feature>
<sequence length="76" mass="8025">MARAMAAACLGLAEETVTGEHKARGACPRCGGAVVATDVESVRRVLGCLPLCIKNKRKFSCARCRRSLVALYADTA</sequence>